<evidence type="ECO:0000313" key="1">
    <source>
        <dbReference type="EMBL" id="ETW76203.1"/>
    </source>
</evidence>
<proteinExistence type="predicted"/>
<dbReference type="Proteomes" id="UP000030671">
    <property type="component" value="Unassembled WGS sequence"/>
</dbReference>
<dbReference type="AlphaFoldDB" id="W4JRN9"/>
<sequence length="75" mass="8459">MFFTFFIPNHRPFDVGKPDVALFFWITFCIKETTISPPRSLTLVILAVVVRATSSPLPSWALCGRMLFVTGPSLR</sequence>
<dbReference type="GeneID" id="20673848"/>
<gene>
    <name evidence="1" type="ORF">HETIRDRAFT_422768</name>
</gene>
<protein>
    <submittedName>
        <fullName evidence="1">Uncharacterized protein</fullName>
    </submittedName>
</protein>
<accession>W4JRN9</accession>
<evidence type="ECO:0000313" key="2">
    <source>
        <dbReference type="Proteomes" id="UP000030671"/>
    </source>
</evidence>
<dbReference type="KEGG" id="hir:HETIRDRAFT_422768"/>
<keyword evidence="2" id="KW-1185">Reference proteome</keyword>
<organism evidence="1 2">
    <name type="scientific">Heterobasidion irregulare (strain TC 32-1)</name>
    <dbReference type="NCBI Taxonomy" id="747525"/>
    <lineage>
        <taxon>Eukaryota</taxon>
        <taxon>Fungi</taxon>
        <taxon>Dikarya</taxon>
        <taxon>Basidiomycota</taxon>
        <taxon>Agaricomycotina</taxon>
        <taxon>Agaricomycetes</taxon>
        <taxon>Russulales</taxon>
        <taxon>Bondarzewiaceae</taxon>
        <taxon>Heterobasidion</taxon>
        <taxon>Heterobasidion annosum species complex</taxon>
    </lineage>
</organism>
<dbReference type="RefSeq" id="XP_009552411.1">
    <property type="nucleotide sequence ID" value="XM_009554116.1"/>
</dbReference>
<dbReference type="InParanoid" id="W4JRN9"/>
<dbReference type="EMBL" id="KI925465">
    <property type="protein sequence ID" value="ETW76203.1"/>
    <property type="molecule type" value="Genomic_DNA"/>
</dbReference>
<name>W4JRN9_HETIT</name>
<dbReference type="HOGENOM" id="CLU_2671368_0_0_1"/>
<reference evidence="1 2" key="1">
    <citation type="journal article" date="2012" name="New Phytol.">
        <title>Insight into trade-off between wood decay and parasitism from the genome of a fungal forest pathogen.</title>
        <authorList>
            <person name="Olson A."/>
            <person name="Aerts A."/>
            <person name="Asiegbu F."/>
            <person name="Belbahri L."/>
            <person name="Bouzid O."/>
            <person name="Broberg A."/>
            <person name="Canback B."/>
            <person name="Coutinho P.M."/>
            <person name="Cullen D."/>
            <person name="Dalman K."/>
            <person name="Deflorio G."/>
            <person name="van Diepen L.T."/>
            <person name="Dunand C."/>
            <person name="Duplessis S."/>
            <person name="Durling M."/>
            <person name="Gonthier P."/>
            <person name="Grimwood J."/>
            <person name="Fossdal C.G."/>
            <person name="Hansson D."/>
            <person name="Henrissat B."/>
            <person name="Hietala A."/>
            <person name="Himmelstrand K."/>
            <person name="Hoffmeister D."/>
            <person name="Hogberg N."/>
            <person name="James T.Y."/>
            <person name="Karlsson M."/>
            <person name="Kohler A."/>
            <person name="Kues U."/>
            <person name="Lee Y.H."/>
            <person name="Lin Y.C."/>
            <person name="Lind M."/>
            <person name="Lindquist E."/>
            <person name="Lombard V."/>
            <person name="Lucas S."/>
            <person name="Lunden K."/>
            <person name="Morin E."/>
            <person name="Murat C."/>
            <person name="Park J."/>
            <person name="Raffaello T."/>
            <person name="Rouze P."/>
            <person name="Salamov A."/>
            <person name="Schmutz J."/>
            <person name="Solheim H."/>
            <person name="Stahlberg J."/>
            <person name="Velez H."/>
            <person name="de Vries R.P."/>
            <person name="Wiebenga A."/>
            <person name="Woodward S."/>
            <person name="Yakovlev I."/>
            <person name="Garbelotto M."/>
            <person name="Martin F."/>
            <person name="Grigoriev I.V."/>
            <person name="Stenlid J."/>
        </authorList>
    </citation>
    <scope>NUCLEOTIDE SEQUENCE [LARGE SCALE GENOMIC DNA]</scope>
    <source>
        <strain evidence="1 2">TC 32-1</strain>
    </source>
</reference>